<dbReference type="Gene3D" id="1.10.10.880">
    <property type="entry name" value="Anti sigma-E protein RseA, N-terminal domain"/>
    <property type="match status" value="1"/>
</dbReference>
<reference evidence="3" key="1">
    <citation type="submission" date="2020-01" db="EMBL/GenBank/DDBJ databases">
        <authorList>
            <person name="Meier V. D."/>
            <person name="Meier V D."/>
        </authorList>
    </citation>
    <scope>NUCLEOTIDE SEQUENCE</scope>
    <source>
        <strain evidence="3">HLG_WM_MAG_08</strain>
    </source>
</reference>
<dbReference type="CDD" id="cd16328">
    <property type="entry name" value="RseA_N"/>
    <property type="match status" value="1"/>
</dbReference>
<dbReference type="InterPro" id="IPR036147">
    <property type="entry name" value="Anti-sigma_E_RseA_N_sf"/>
</dbReference>
<dbReference type="InterPro" id="IPR005572">
    <property type="entry name" value="Anti-sigma_E_RseA_N"/>
</dbReference>
<dbReference type="SUPFAM" id="SSF89069">
    <property type="entry name" value="N-terminal, cytoplasmic domain of anti-sigmaE factor RseA"/>
    <property type="match status" value="1"/>
</dbReference>
<feature type="domain" description="Anti sigma-E protein RseA N-terminal" evidence="2">
    <location>
        <begin position="5"/>
        <end position="82"/>
    </location>
</feature>
<sequence length="238" mass="25342">MKTKQNEFLSAVLDDEAGEFERRRLLGELCDDAELGQTLNRYSLVGEAMRSQQRTVVDSGSFLAGIQAQLEDEPVYDQVVVAAAVNDVVQGGSQSVSHSDDQSSGTVSAKQPWHRDNTARYAMAASVAVAALASVLLVQNTGSQPEIAETRAKAEVKTESPAVLKSIAVVDAETTVASDSEAAVAAAKPISGRNGSIRRVTSPDQRTADTLKQYVTLHMQYRSSNGIAPSIQAVSYAQ</sequence>
<accession>A0A6S6SEK8</accession>
<gene>
    <name evidence="3" type="ORF">HELGO_WM34281</name>
</gene>
<evidence type="ECO:0000256" key="1">
    <source>
        <dbReference type="SAM" id="MobiDB-lite"/>
    </source>
</evidence>
<dbReference type="Pfam" id="PF03872">
    <property type="entry name" value="RseA_N"/>
    <property type="match status" value="1"/>
</dbReference>
<dbReference type="EMBL" id="CACVAV010000129">
    <property type="protein sequence ID" value="CAA6808407.1"/>
    <property type="molecule type" value="Genomic_DNA"/>
</dbReference>
<feature type="compositionally biased region" description="Low complexity" evidence="1">
    <location>
        <begin position="92"/>
        <end position="105"/>
    </location>
</feature>
<organism evidence="3">
    <name type="scientific">uncultured Thiotrichaceae bacterium</name>
    <dbReference type="NCBI Taxonomy" id="298394"/>
    <lineage>
        <taxon>Bacteria</taxon>
        <taxon>Pseudomonadati</taxon>
        <taxon>Pseudomonadota</taxon>
        <taxon>Gammaproteobacteria</taxon>
        <taxon>Thiotrichales</taxon>
        <taxon>Thiotrichaceae</taxon>
        <taxon>environmental samples</taxon>
    </lineage>
</organism>
<dbReference type="PANTHER" id="PTHR38104:SF1">
    <property type="entry name" value="ANTI-SIGMA-E FACTOR RSEA"/>
    <property type="match status" value="1"/>
</dbReference>
<evidence type="ECO:0000259" key="2">
    <source>
        <dbReference type="Pfam" id="PF03872"/>
    </source>
</evidence>
<feature type="region of interest" description="Disordered" evidence="1">
    <location>
        <begin position="92"/>
        <end position="113"/>
    </location>
</feature>
<dbReference type="PANTHER" id="PTHR38104">
    <property type="match status" value="1"/>
</dbReference>
<dbReference type="AlphaFoldDB" id="A0A6S6SEK8"/>
<name>A0A6S6SEK8_9GAMM</name>
<dbReference type="GO" id="GO:0016989">
    <property type="term" value="F:sigma factor antagonist activity"/>
    <property type="evidence" value="ECO:0007669"/>
    <property type="project" value="InterPro"/>
</dbReference>
<proteinExistence type="predicted"/>
<dbReference type="InterPro" id="IPR052383">
    <property type="entry name" value="Anti-sigma-E_RseA-like"/>
</dbReference>
<protein>
    <recommendedName>
        <fullName evidence="2">Anti sigma-E protein RseA N-terminal domain-containing protein</fullName>
    </recommendedName>
</protein>
<evidence type="ECO:0000313" key="3">
    <source>
        <dbReference type="EMBL" id="CAA6808407.1"/>
    </source>
</evidence>